<evidence type="ECO:0000256" key="2">
    <source>
        <dbReference type="ARBA" id="ARBA00022723"/>
    </source>
</evidence>
<dbReference type="Pfam" id="PF00096">
    <property type="entry name" value="zf-C2H2"/>
    <property type="match status" value="2"/>
</dbReference>
<keyword evidence="4 7" id="KW-0863">Zinc-finger</keyword>
<evidence type="ECO:0000256" key="6">
    <source>
        <dbReference type="ARBA" id="ARBA00023242"/>
    </source>
</evidence>
<evidence type="ECO:0000256" key="3">
    <source>
        <dbReference type="ARBA" id="ARBA00022737"/>
    </source>
</evidence>
<dbReference type="AlphaFoldDB" id="A0AAV2Q894"/>
<feature type="domain" description="C2H2-type" evidence="9">
    <location>
        <begin position="648"/>
        <end position="675"/>
    </location>
</feature>
<feature type="region of interest" description="Disordered" evidence="8">
    <location>
        <begin position="186"/>
        <end position="233"/>
    </location>
</feature>
<feature type="domain" description="C2H2-type" evidence="9">
    <location>
        <begin position="620"/>
        <end position="647"/>
    </location>
</feature>
<dbReference type="GO" id="GO:0008270">
    <property type="term" value="F:zinc ion binding"/>
    <property type="evidence" value="ECO:0007669"/>
    <property type="project" value="UniProtKB-KW"/>
</dbReference>
<feature type="compositionally biased region" description="Basic residues" evidence="8">
    <location>
        <begin position="209"/>
        <end position="218"/>
    </location>
</feature>
<dbReference type="Proteomes" id="UP001497623">
    <property type="component" value="Unassembled WGS sequence"/>
</dbReference>
<dbReference type="GO" id="GO:0000981">
    <property type="term" value="F:DNA-binding transcription factor activity, RNA polymerase II-specific"/>
    <property type="evidence" value="ECO:0007669"/>
    <property type="project" value="TreeGrafter"/>
</dbReference>
<feature type="region of interest" description="Disordered" evidence="8">
    <location>
        <begin position="698"/>
        <end position="718"/>
    </location>
</feature>
<keyword evidence="5" id="KW-0862">Zinc</keyword>
<dbReference type="SUPFAM" id="SSF57667">
    <property type="entry name" value="beta-beta-alpha zinc fingers"/>
    <property type="match status" value="3"/>
</dbReference>
<reference evidence="10 11" key="1">
    <citation type="submission" date="2024-05" db="EMBL/GenBank/DDBJ databases">
        <authorList>
            <person name="Wallberg A."/>
        </authorList>
    </citation>
    <scope>NUCLEOTIDE SEQUENCE [LARGE SCALE GENOMIC DNA]</scope>
</reference>
<evidence type="ECO:0000313" key="11">
    <source>
        <dbReference type="Proteomes" id="UP001497623"/>
    </source>
</evidence>
<feature type="domain" description="C2H2-type" evidence="9">
    <location>
        <begin position="592"/>
        <end position="619"/>
    </location>
</feature>
<dbReference type="InterPro" id="IPR036236">
    <property type="entry name" value="Znf_C2H2_sf"/>
</dbReference>
<proteinExistence type="predicted"/>
<dbReference type="InterPro" id="IPR056438">
    <property type="entry name" value="Znf-C2H2_CTCF"/>
</dbReference>
<dbReference type="FunFam" id="3.30.160.60:FF:001309">
    <property type="entry name" value="Uncharacterized protein"/>
    <property type="match status" value="1"/>
</dbReference>
<dbReference type="Gene3D" id="3.30.160.60">
    <property type="entry name" value="Classic Zinc Finger"/>
    <property type="match status" value="4"/>
</dbReference>
<protein>
    <recommendedName>
        <fullName evidence="9">C2H2-type domain-containing protein</fullName>
    </recommendedName>
</protein>
<keyword evidence="2" id="KW-0479">Metal-binding</keyword>
<dbReference type="PROSITE" id="PS00028">
    <property type="entry name" value="ZINC_FINGER_C2H2_1"/>
    <property type="match status" value="3"/>
</dbReference>
<evidence type="ECO:0000313" key="10">
    <source>
        <dbReference type="EMBL" id="CAL4070194.1"/>
    </source>
</evidence>
<dbReference type="PROSITE" id="PS50157">
    <property type="entry name" value="ZINC_FINGER_C2H2_2"/>
    <property type="match status" value="4"/>
</dbReference>
<dbReference type="PANTHER" id="PTHR23235">
    <property type="entry name" value="KRUEPPEL-LIKE TRANSCRIPTION FACTOR"/>
    <property type="match status" value="1"/>
</dbReference>
<evidence type="ECO:0000256" key="7">
    <source>
        <dbReference type="PROSITE-ProRule" id="PRU00042"/>
    </source>
</evidence>
<dbReference type="EMBL" id="CAXKWB010003762">
    <property type="protein sequence ID" value="CAL4070194.1"/>
    <property type="molecule type" value="Genomic_DNA"/>
</dbReference>
<keyword evidence="6" id="KW-0539">Nucleus</keyword>
<dbReference type="PANTHER" id="PTHR23235:SF142">
    <property type="entry name" value="ZINC FINGER PROTEIN 384"/>
    <property type="match status" value="1"/>
</dbReference>
<dbReference type="InterPro" id="IPR013087">
    <property type="entry name" value="Znf_C2H2_type"/>
</dbReference>
<evidence type="ECO:0000256" key="8">
    <source>
        <dbReference type="SAM" id="MobiDB-lite"/>
    </source>
</evidence>
<feature type="region of interest" description="Disordered" evidence="8">
    <location>
        <begin position="421"/>
        <end position="451"/>
    </location>
</feature>
<feature type="compositionally biased region" description="Basic and acidic residues" evidence="8">
    <location>
        <begin position="421"/>
        <end position="431"/>
    </location>
</feature>
<accession>A0AAV2Q894</accession>
<feature type="compositionally biased region" description="Acidic residues" evidence="8">
    <location>
        <begin position="188"/>
        <end position="204"/>
    </location>
</feature>
<evidence type="ECO:0000256" key="5">
    <source>
        <dbReference type="ARBA" id="ARBA00022833"/>
    </source>
</evidence>
<feature type="domain" description="C2H2-type" evidence="9">
    <location>
        <begin position="562"/>
        <end position="591"/>
    </location>
</feature>
<comment type="caution">
    <text evidence="10">The sequence shown here is derived from an EMBL/GenBank/DDBJ whole genome shotgun (WGS) entry which is preliminary data.</text>
</comment>
<organism evidence="10 11">
    <name type="scientific">Meganyctiphanes norvegica</name>
    <name type="common">Northern krill</name>
    <name type="synonym">Thysanopoda norvegica</name>
    <dbReference type="NCBI Taxonomy" id="48144"/>
    <lineage>
        <taxon>Eukaryota</taxon>
        <taxon>Metazoa</taxon>
        <taxon>Ecdysozoa</taxon>
        <taxon>Arthropoda</taxon>
        <taxon>Crustacea</taxon>
        <taxon>Multicrustacea</taxon>
        <taxon>Malacostraca</taxon>
        <taxon>Eumalacostraca</taxon>
        <taxon>Eucarida</taxon>
        <taxon>Euphausiacea</taxon>
        <taxon>Euphausiidae</taxon>
        <taxon>Meganyctiphanes</taxon>
    </lineage>
</organism>
<evidence type="ECO:0000259" key="9">
    <source>
        <dbReference type="PROSITE" id="PS50157"/>
    </source>
</evidence>
<dbReference type="GO" id="GO:0005634">
    <property type="term" value="C:nucleus"/>
    <property type="evidence" value="ECO:0007669"/>
    <property type="project" value="UniProtKB-SubCell"/>
</dbReference>
<dbReference type="SMART" id="SM00355">
    <property type="entry name" value="ZnF_C2H2"/>
    <property type="match status" value="4"/>
</dbReference>
<keyword evidence="11" id="KW-1185">Reference proteome</keyword>
<dbReference type="FunFam" id="3.30.160.60:FF:000604">
    <property type="entry name" value="Histone H4 transcription factor-like Protein"/>
    <property type="match status" value="1"/>
</dbReference>
<keyword evidence="3" id="KW-0677">Repeat</keyword>
<dbReference type="GO" id="GO:0000978">
    <property type="term" value="F:RNA polymerase II cis-regulatory region sequence-specific DNA binding"/>
    <property type="evidence" value="ECO:0007669"/>
    <property type="project" value="TreeGrafter"/>
</dbReference>
<gene>
    <name evidence="10" type="ORF">MNOR_LOCUS8209</name>
</gene>
<evidence type="ECO:0000256" key="4">
    <source>
        <dbReference type="ARBA" id="ARBA00022771"/>
    </source>
</evidence>
<sequence>MGDSGRPSFHPDKGQTKISDSYSVCEDCGRQWTAVCVDVPVNIFVKDMAVYNEKLKTIVSKSSWEPFVIAIFRPKGVAAPMDATLSCVVPQDDCGYGWRVCHSALGRRADSGCQLIPKLRKLLMVETSTVNHSSKVNVSGSNESNSLSKYDRNHIDIDIEVGSDEIMEDDSVSISSELRENLIAMREESEEDKEEEKEKDDDQDEWRPGRIRVRSKGLFKKDSEPDVTRKKSESINRTINNKSLLSATEKTIENSNIVNTKSSHEVIKQTMSELETGITKENSKGNINKNDEKSKEEILLFDKENDLRKKGEFLKQSTTEKSVNNLSACVENNLLESRNTKSSENTEPLEKTVKDPLVTMEIESTCKVYNNTLELNVNKVVRNLETENKDIENTDSTNKEESQVLTIKSSIQVQEKKHVMLSNDNDKEESNNKTLDNISENETENSKDNATETVPQHVIEEVLVNMKNDNEGDDIVEVSQEESLNIEKFPNWNPESENLFRGMESEAHFMANWGTEMYSDPNFIGNSSGELSPDLPWMGEAYSSSMMQPVGPYGQVRNLRIYQCPDCDYRCNGKRHLKAHMISHTRAGEYPYKCNICNYSCAVKNSLKLHMRTHTGEKPYGCPHCNYRCSVSSSLVIHMRTHTGEKPYRCELCDYSSAQKCNLMTHMKQHHGAGHNIQMQHNFVFPSEEREALMSLMGQSDDSRASVNSNTENKDTPDVAISSENTITESTTTTTDAANISTETPMESADSIIENTANISSNSIDSKSVDCSIQNIVDDSVTAVETGTINLSPTIATVDMGSSQENLIPNIEPSQNHTLMSSIGNIGPSRDNIMNSIVPNPSQNIINSMSSMAVGGMGVGMGSNMAATMGPGMGASMGAGMIPGMGAGLGAGMNSMGAGLSVGMNSMVPPNMPANPFINTMGGYGTPGGFLNLMGSGMDRYGGYFPHGGGMAGAIEPYHSRERIMSMMSEVEMPQSVPINSECSLTPIIDNHMQ</sequence>
<dbReference type="FunFam" id="3.30.160.60:FF:000446">
    <property type="entry name" value="Zinc finger protein"/>
    <property type="match status" value="1"/>
</dbReference>
<feature type="compositionally biased region" description="Basic and acidic residues" evidence="8">
    <location>
        <begin position="219"/>
        <end position="233"/>
    </location>
</feature>
<feature type="compositionally biased region" description="Polar residues" evidence="8">
    <location>
        <begin position="698"/>
        <end position="711"/>
    </location>
</feature>
<dbReference type="Pfam" id="PF23611">
    <property type="entry name" value="zf-C2H2_16"/>
    <property type="match status" value="1"/>
</dbReference>
<name>A0AAV2Q894_MEGNR</name>
<comment type="subcellular location">
    <subcellularLocation>
        <location evidence="1">Nucleus</location>
    </subcellularLocation>
</comment>
<evidence type="ECO:0000256" key="1">
    <source>
        <dbReference type="ARBA" id="ARBA00004123"/>
    </source>
</evidence>